<evidence type="ECO:0000313" key="5">
    <source>
        <dbReference type="Proteomes" id="UP000326838"/>
    </source>
</evidence>
<gene>
    <name evidence="4" type="ORF">F6B40_01850</name>
</gene>
<dbReference type="PROSITE" id="PS01031">
    <property type="entry name" value="SHSP"/>
    <property type="match status" value="1"/>
</dbReference>
<name>A0A5N0TNQ5_9MICO</name>
<dbReference type="AlphaFoldDB" id="A0A5N0TNQ5"/>
<comment type="caution">
    <text evidence="4">The sequence shown here is derived from an EMBL/GenBank/DDBJ whole genome shotgun (WGS) entry which is preliminary data.</text>
</comment>
<reference evidence="5" key="1">
    <citation type="submission" date="2019-09" db="EMBL/GenBank/DDBJ databases">
        <title>Mumia zhuanghuii sp. nov. isolated from the intestinal contents of plateau pika (Ochotona curzoniae) in the Qinghai-Tibet plateau of China.</title>
        <authorList>
            <person name="Tian Z."/>
        </authorList>
    </citation>
    <scope>NUCLEOTIDE SEQUENCE [LARGE SCALE GENOMIC DNA]</scope>
    <source>
        <strain evidence="5">L-033</strain>
    </source>
</reference>
<dbReference type="Pfam" id="PF00011">
    <property type="entry name" value="HSP20"/>
    <property type="match status" value="1"/>
</dbReference>
<keyword evidence="5" id="KW-1185">Reference proteome</keyword>
<dbReference type="EMBL" id="VYUY01000003">
    <property type="protein sequence ID" value="KAA9135944.1"/>
    <property type="molecule type" value="Genomic_DNA"/>
</dbReference>
<organism evidence="4 5">
    <name type="scientific">Microbacterium caowuchunii</name>
    <dbReference type="NCBI Taxonomy" id="2614638"/>
    <lineage>
        <taxon>Bacteria</taxon>
        <taxon>Bacillati</taxon>
        <taxon>Actinomycetota</taxon>
        <taxon>Actinomycetes</taxon>
        <taxon>Micrococcales</taxon>
        <taxon>Microbacteriaceae</taxon>
        <taxon>Microbacterium</taxon>
    </lineage>
</organism>
<dbReference type="InterPro" id="IPR008978">
    <property type="entry name" value="HSP20-like_chaperone"/>
</dbReference>
<dbReference type="Proteomes" id="UP000326838">
    <property type="component" value="Unassembled WGS sequence"/>
</dbReference>
<dbReference type="SUPFAM" id="SSF49764">
    <property type="entry name" value="HSP20-like chaperones"/>
    <property type="match status" value="1"/>
</dbReference>
<dbReference type="InterPro" id="IPR031107">
    <property type="entry name" value="Small_HSP"/>
</dbReference>
<sequence>MREDPTMARNLVRFDPLAGLDALRRELFDDALLPVTRGRIPTTDVYMEGDKSLIVEAHLPNFDEKDVTVTVDRGALVIQAERREKEEDKEKKYVIRESSSSFYRSIVLPEQADESKIAADFVKGVLKVTVPLQESASPRNISIGTSSSSS</sequence>
<proteinExistence type="inferred from homology"/>
<feature type="domain" description="SHSP" evidence="3">
    <location>
        <begin position="34"/>
        <end position="146"/>
    </location>
</feature>
<dbReference type="InterPro" id="IPR002068">
    <property type="entry name" value="A-crystallin/Hsp20_dom"/>
</dbReference>
<accession>A0A5N0TNQ5</accession>
<evidence type="ECO:0000256" key="2">
    <source>
        <dbReference type="RuleBase" id="RU003616"/>
    </source>
</evidence>
<evidence type="ECO:0000313" key="4">
    <source>
        <dbReference type="EMBL" id="KAA9135944.1"/>
    </source>
</evidence>
<dbReference type="PANTHER" id="PTHR11527">
    <property type="entry name" value="HEAT-SHOCK PROTEIN 20 FAMILY MEMBER"/>
    <property type="match status" value="1"/>
</dbReference>
<evidence type="ECO:0000259" key="3">
    <source>
        <dbReference type="PROSITE" id="PS01031"/>
    </source>
</evidence>
<evidence type="ECO:0000256" key="1">
    <source>
        <dbReference type="PROSITE-ProRule" id="PRU00285"/>
    </source>
</evidence>
<dbReference type="CDD" id="cd06464">
    <property type="entry name" value="ACD_sHsps-like"/>
    <property type="match status" value="1"/>
</dbReference>
<comment type="similarity">
    <text evidence="1 2">Belongs to the small heat shock protein (HSP20) family.</text>
</comment>
<protein>
    <submittedName>
        <fullName evidence="4">Hsp20/alpha crystallin family protein</fullName>
    </submittedName>
</protein>
<dbReference type="Gene3D" id="2.60.40.790">
    <property type="match status" value="1"/>
</dbReference>